<proteinExistence type="predicted"/>
<accession>A0A9D5C9U9</accession>
<dbReference type="AlphaFoldDB" id="A0A9D5C9U9"/>
<dbReference type="GO" id="GO:0140664">
    <property type="term" value="F:ATP-dependent DNA damage sensor activity"/>
    <property type="evidence" value="ECO:0007669"/>
    <property type="project" value="InterPro"/>
</dbReference>
<name>A0A9D5C9U9_9LILI</name>
<reference evidence="3" key="1">
    <citation type="submission" date="2021-03" db="EMBL/GenBank/DDBJ databases">
        <authorList>
            <person name="Li Z."/>
            <person name="Yang C."/>
        </authorList>
    </citation>
    <scope>NUCLEOTIDE SEQUENCE</scope>
    <source>
        <strain evidence="3">Dzin_1.0</strain>
        <tissue evidence="3">Leaf</tissue>
    </source>
</reference>
<evidence type="ECO:0000313" key="4">
    <source>
        <dbReference type="Proteomes" id="UP001085076"/>
    </source>
</evidence>
<evidence type="ECO:0000313" key="3">
    <source>
        <dbReference type="EMBL" id="KAJ0968840.1"/>
    </source>
</evidence>
<feature type="signal peptide" evidence="2">
    <location>
        <begin position="1"/>
        <end position="16"/>
    </location>
</feature>
<protein>
    <submittedName>
        <fullName evidence="3">Uncharacterized protein</fullName>
    </submittedName>
</protein>
<dbReference type="PANTHER" id="PTHR48466">
    <property type="entry name" value="OS10G0509000 PROTEIN-RELATED"/>
    <property type="match status" value="1"/>
</dbReference>
<organism evidence="3 4">
    <name type="scientific">Dioscorea zingiberensis</name>
    <dbReference type="NCBI Taxonomy" id="325984"/>
    <lineage>
        <taxon>Eukaryota</taxon>
        <taxon>Viridiplantae</taxon>
        <taxon>Streptophyta</taxon>
        <taxon>Embryophyta</taxon>
        <taxon>Tracheophyta</taxon>
        <taxon>Spermatophyta</taxon>
        <taxon>Magnoliopsida</taxon>
        <taxon>Liliopsida</taxon>
        <taxon>Dioscoreales</taxon>
        <taxon>Dioscoreaceae</taxon>
        <taxon>Dioscorea</taxon>
    </lineage>
</organism>
<dbReference type="SUPFAM" id="SSF48334">
    <property type="entry name" value="DNA repair protein MutS, domain III"/>
    <property type="match status" value="1"/>
</dbReference>
<keyword evidence="2" id="KW-0732">Signal</keyword>
<dbReference type="OrthoDB" id="1924787at2759"/>
<dbReference type="Proteomes" id="UP001085076">
    <property type="component" value="Miscellaneous, Linkage group lg06"/>
</dbReference>
<feature type="coiled-coil region" evidence="1">
    <location>
        <begin position="203"/>
        <end position="237"/>
    </location>
</feature>
<dbReference type="PANTHER" id="PTHR48466:SF2">
    <property type="entry name" value="OS10G0509000 PROTEIN"/>
    <property type="match status" value="1"/>
</dbReference>
<keyword evidence="1" id="KW-0175">Coiled coil</keyword>
<evidence type="ECO:0000256" key="1">
    <source>
        <dbReference type="SAM" id="Coils"/>
    </source>
</evidence>
<evidence type="ECO:0000256" key="2">
    <source>
        <dbReference type="SAM" id="SignalP"/>
    </source>
</evidence>
<dbReference type="InterPro" id="IPR036187">
    <property type="entry name" value="DNA_mismatch_repair_MutS_sf"/>
</dbReference>
<sequence length="341" mass="37678">MLLSSLLLCNTIAIVASPRPRQPRSSIRAHLPQFQLGPGDARTPKSAVVSDSLRLLEWDKVCDAVSSFAGTPFGREATKERLWQVDLSYERSLKMLEETTAAVEMIKYGAGGLDFSGIDVVLVKSATDRVSRGLPIDGMEAKAVVSLIEFSENLQIILKTAVKEDADWFNRFMPLTQMILDYTISRSFVKAAQQVLDEDGSVKDNASTDLKRSRDQVRALERKLYQLMDKLMRNEKNEASSLEMCNVNGRWCLKTMDAEYAKFDGLLLSGGSGVGGIIEPIAAVPLNDELQNAMALAAKAEEEVLSRLTDKMLAELDAIQLLVQTIIELDAEVEKHVLALQ</sequence>
<reference evidence="3" key="2">
    <citation type="journal article" date="2022" name="Hortic Res">
        <title>The genome of Dioscorea zingiberensis sheds light on the biosynthesis, origin and evolution of the medicinally important diosgenin saponins.</title>
        <authorList>
            <person name="Li Y."/>
            <person name="Tan C."/>
            <person name="Li Z."/>
            <person name="Guo J."/>
            <person name="Li S."/>
            <person name="Chen X."/>
            <person name="Wang C."/>
            <person name="Dai X."/>
            <person name="Yang H."/>
            <person name="Song W."/>
            <person name="Hou L."/>
            <person name="Xu J."/>
            <person name="Tong Z."/>
            <person name="Xu A."/>
            <person name="Yuan X."/>
            <person name="Wang W."/>
            <person name="Yang Q."/>
            <person name="Chen L."/>
            <person name="Sun Z."/>
            <person name="Wang K."/>
            <person name="Pan B."/>
            <person name="Chen J."/>
            <person name="Bao Y."/>
            <person name="Liu F."/>
            <person name="Qi X."/>
            <person name="Gang D.R."/>
            <person name="Wen J."/>
            <person name="Li J."/>
        </authorList>
    </citation>
    <scope>NUCLEOTIDE SEQUENCE</scope>
    <source>
        <strain evidence="3">Dzin_1.0</strain>
    </source>
</reference>
<feature type="chain" id="PRO_5038735620" evidence="2">
    <location>
        <begin position="17"/>
        <end position="341"/>
    </location>
</feature>
<dbReference type="GO" id="GO:0005524">
    <property type="term" value="F:ATP binding"/>
    <property type="evidence" value="ECO:0007669"/>
    <property type="project" value="InterPro"/>
</dbReference>
<dbReference type="GO" id="GO:0030983">
    <property type="term" value="F:mismatched DNA binding"/>
    <property type="evidence" value="ECO:0007669"/>
    <property type="project" value="InterPro"/>
</dbReference>
<keyword evidence="4" id="KW-1185">Reference proteome</keyword>
<dbReference type="GO" id="GO:0006298">
    <property type="term" value="P:mismatch repair"/>
    <property type="evidence" value="ECO:0007669"/>
    <property type="project" value="InterPro"/>
</dbReference>
<comment type="caution">
    <text evidence="3">The sequence shown here is derived from an EMBL/GenBank/DDBJ whole genome shotgun (WGS) entry which is preliminary data.</text>
</comment>
<gene>
    <name evidence="3" type="ORF">J5N97_021717</name>
</gene>
<dbReference type="EMBL" id="JAGGNH010000006">
    <property type="protein sequence ID" value="KAJ0968840.1"/>
    <property type="molecule type" value="Genomic_DNA"/>
</dbReference>
<dbReference type="InterPro" id="IPR045076">
    <property type="entry name" value="MutS"/>
</dbReference>